<protein>
    <submittedName>
        <fullName evidence="1">Uncharacterized protein</fullName>
    </submittedName>
</protein>
<reference evidence="1 2" key="1">
    <citation type="journal article" date="2013" name="Sci. Rep.">
        <title>Extraordinary expansion of a Sorangium cellulosum genome from an alkaline milieu.</title>
        <authorList>
            <person name="Han K."/>
            <person name="Li Z.F."/>
            <person name="Peng R."/>
            <person name="Zhu L.P."/>
            <person name="Zhou T."/>
            <person name="Wang L.G."/>
            <person name="Li S.G."/>
            <person name="Zhang X.B."/>
            <person name="Hu W."/>
            <person name="Wu Z.H."/>
            <person name="Qin N."/>
            <person name="Li Y.Z."/>
        </authorList>
    </citation>
    <scope>NUCLEOTIDE SEQUENCE [LARGE SCALE GENOMIC DNA]</scope>
    <source>
        <strain evidence="1 2">So0157-2</strain>
    </source>
</reference>
<accession>S4YAC1</accession>
<evidence type="ECO:0000313" key="2">
    <source>
        <dbReference type="Proteomes" id="UP000014803"/>
    </source>
</evidence>
<dbReference type="Proteomes" id="UP000014803">
    <property type="component" value="Chromosome"/>
</dbReference>
<name>S4YAC1_SORCE</name>
<dbReference type="KEGG" id="scu:SCE1572_46205"/>
<sequence>MTNGRSVVVLVSAYVIEIVTPPGSTTEAGRRRRS</sequence>
<dbReference type="EMBL" id="CP003969">
    <property type="protein sequence ID" value="AGP41245.1"/>
    <property type="molecule type" value="Genomic_DNA"/>
</dbReference>
<evidence type="ECO:0000313" key="1">
    <source>
        <dbReference type="EMBL" id="AGP41245.1"/>
    </source>
</evidence>
<dbReference type="AlphaFoldDB" id="S4YAC1"/>
<organism evidence="1 2">
    <name type="scientific">Sorangium cellulosum So0157-2</name>
    <dbReference type="NCBI Taxonomy" id="1254432"/>
    <lineage>
        <taxon>Bacteria</taxon>
        <taxon>Pseudomonadati</taxon>
        <taxon>Myxococcota</taxon>
        <taxon>Polyangia</taxon>
        <taxon>Polyangiales</taxon>
        <taxon>Polyangiaceae</taxon>
        <taxon>Sorangium</taxon>
    </lineage>
</organism>
<dbReference type="HOGENOM" id="CLU_3376080_0_0_7"/>
<gene>
    <name evidence="1" type="ORF">SCE1572_46205</name>
</gene>
<proteinExistence type="predicted"/>